<dbReference type="InterPro" id="IPR033522">
    <property type="entry name" value="IA-2/IA-2_beta"/>
</dbReference>
<dbReference type="AlphaFoldDB" id="A0A1U7UAX7"/>
<feature type="compositionally biased region" description="Basic and acidic residues" evidence="8">
    <location>
        <begin position="52"/>
        <end position="61"/>
    </location>
</feature>
<proteinExistence type="predicted"/>
<protein>
    <submittedName>
        <fullName evidence="11">Receptor-type tyrosine-protein phosphatase N2-like</fullName>
    </submittedName>
</protein>
<evidence type="ECO:0000256" key="2">
    <source>
        <dbReference type="ARBA" id="ARBA00022692"/>
    </source>
</evidence>
<dbReference type="GO" id="GO:0030141">
    <property type="term" value="C:secretory granule"/>
    <property type="evidence" value="ECO:0007669"/>
    <property type="project" value="InterPro"/>
</dbReference>
<evidence type="ECO:0000313" key="10">
    <source>
        <dbReference type="Proteomes" id="UP000189704"/>
    </source>
</evidence>
<evidence type="ECO:0000256" key="5">
    <source>
        <dbReference type="ARBA" id="ARBA00023136"/>
    </source>
</evidence>
<dbReference type="Gene3D" id="3.30.70.2470">
    <property type="entry name" value="Protein-tyrosine phosphatase receptor IA-2 ectodomain"/>
    <property type="match status" value="1"/>
</dbReference>
<feature type="region of interest" description="Disordered" evidence="8">
    <location>
        <begin position="258"/>
        <end position="292"/>
    </location>
</feature>
<gene>
    <name evidence="11" type="primary">LOC103267246</name>
</gene>
<feature type="compositionally biased region" description="Basic and acidic residues" evidence="8">
    <location>
        <begin position="282"/>
        <end position="292"/>
    </location>
</feature>
<evidence type="ECO:0000256" key="1">
    <source>
        <dbReference type="ARBA" id="ARBA00004167"/>
    </source>
</evidence>
<evidence type="ECO:0000256" key="7">
    <source>
        <dbReference type="ARBA" id="ARBA00023180"/>
    </source>
</evidence>
<dbReference type="FunFam" id="3.30.70.2470:FF:000001">
    <property type="entry name" value="receptor-type tyrosine-protein phosphatase-like N isoform X1"/>
    <property type="match status" value="1"/>
</dbReference>
<sequence length="614" mass="67406">LIIQFLQLFSTGFTWQDDYTQYVMAQELANLPKSYPRHPEASSLARTSKQNIGDERRHSLESDTTLAETLRRYLPYLGALSLASASDALPRMTHDKPAPEGDDPFPESILTYVAHTSALTYPPGPRVELPEDLSLRTLSQLQPDELSPKVDSSVDRHHLMAALSAYTAQRPLVPPRDGDLGPRYLLRAPPRISRPLLAAVAPQKWPSPPGDPTDAASKGEGALLQSFLKDLRKQQTDTGSLSPLELDEVADLMADVMQRVGPGGGGNSARRTTAGDPGDPEAAFRGDTLRDNKVQDDDDRVYAEVHRLSTKLGDFLQDRGSRLSAGVPVLAKPFKTEMKKSEHPETSLSSEEESAGVENVKSQTYSKDLLEKKPNPEPAVELQNWVQGVLTAEQRLPAGAWEPPSSGLQLEVKSSEEEEYGYIVTSNAPLHPEEGRQLMEDIARLLQVPDSIFADVEILGPAVTFKVNINAQNVTTADVAKATVDNKDKLEKTSGLKILQTGMGSGTGQGEGKWMEQGAQHCQGQQAGGAVQGTQRSEQMQRIATHRGERRKDLFKRSSPPTDRKWAYTLGECVIVAPQSPGLNPFLGDVAHDCCDFLMDHLWMSWRTCDTEIH</sequence>
<dbReference type="GO" id="GO:0051046">
    <property type="term" value="P:regulation of secretion"/>
    <property type="evidence" value="ECO:0007669"/>
    <property type="project" value="TreeGrafter"/>
</dbReference>
<evidence type="ECO:0000256" key="8">
    <source>
        <dbReference type="SAM" id="MobiDB-lite"/>
    </source>
</evidence>
<name>A0A1U7UAX7_CARSF</name>
<dbReference type="RefSeq" id="XP_008063036.2">
    <property type="nucleotide sequence ID" value="XM_008064845.2"/>
</dbReference>
<dbReference type="GeneID" id="103267246"/>
<feature type="region of interest" description="Disordered" evidence="8">
    <location>
        <begin position="34"/>
        <end position="63"/>
    </location>
</feature>
<keyword evidence="6" id="KW-0675">Receptor</keyword>
<dbReference type="SMART" id="SM01305">
    <property type="entry name" value="RESP18"/>
    <property type="match status" value="1"/>
</dbReference>
<keyword evidence="10" id="KW-1185">Reference proteome</keyword>
<dbReference type="STRING" id="1868482.ENSTSYP00000025894"/>
<dbReference type="GO" id="GO:0045202">
    <property type="term" value="C:synapse"/>
    <property type="evidence" value="ECO:0007669"/>
    <property type="project" value="TreeGrafter"/>
</dbReference>
<dbReference type="GO" id="GO:0016020">
    <property type="term" value="C:membrane"/>
    <property type="evidence" value="ECO:0007669"/>
    <property type="project" value="UniProtKB-SubCell"/>
</dbReference>
<accession>A0A1U7UAX7</accession>
<keyword evidence="7" id="KW-0325">Glycoprotein</keyword>
<keyword evidence="2" id="KW-0812">Transmembrane</keyword>
<dbReference type="KEGG" id="csyr:103267246"/>
<dbReference type="Proteomes" id="UP000189704">
    <property type="component" value="Unplaced"/>
</dbReference>
<dbReference type="OrthoDB" id="9880441at2759"/>
<evidence type="ECO:0000256" key="6">
    <source>
        <dbReference type="ARBA" id="ARBA00023170"/>
    </source>
</evidence>
<keyword evidence="5" id="KW-0472">Membrane</keyword>
<dbReference type="PANTHER" id="PTHR46106">
    <property type="entry name" value="IA-2 PROTEIN TYROSINE PHOSPHATASE, ISOFORM C"/>
    <property type="match status" value="1"/>
</dbReference>
<dbReference type="GO" id="GO:0035773">
    <property type="term" value="P:insulin secretion involved in cellular response to glucose stimulus"/>
    <property type="evidence" value="ECO:0007669"/>
    <property type="project" value="TreeGrafter"/>
</dbReference>
<feature type="compositionally biased region" description="Basic and acidic residues" evidence="8">
    <location>
        <begin position="334"/>
        <end position="345"/>
    </location>
</feature>
<feature type="non-terminal residue" evidence="11">
    <location>
        <position position="1"/>
    </location>
</feature>
<dbReference type="PANTHER" id="PTHR46106:SF5">
    <property type="entry name" value="RECEPTOR-TYPE TYROSINE-PROTEIN PHOSPHATASE N2"/>
    <property type="match status" value="1"/>
</dbReference>
<feature type="domain" description="Protein-tyrosine phosphatase receptor IA-2 ectodomain" evidence="9">
    <location>
        <begin position="418"/>
        <end position="505"/>
    </location>
</feature>
<evidence type="ECO:0000259" key="9">
    <source>
        <dbReference type="Pfam" id="PF11548"/>
    </source>
</evidence>
<organism evidence="10 11">
    <name type="scientific">Carlito syrichta</name>
    <name type="common">Philippine tarsier</name>
    <name type="synonym">Tarsius syrichta</name>
    <dbReference type="NCBI Taxonomy" id="1868482"/>
    <lineage>
        <taxon>Eukaryota</taxon>
        <taxon>Metazoa</taxon>
        <taxon>Chordata</taxon>
        <taxon>Craniata</taxon>
        <taxon>Vertebrata</taxon>
        <taxon>Euteleostomi</taxon>
        <taxon>Mammalia</taxon>
        <taxon>Eutheria</taxon>
        <taxon>Euarchontoglires</taxon>
        <taxon>Primates</taxon>
        <taxon>Haplorrhini</taxon>
        <taxon>Tarsiiformes</taxon>
        <taxon>Tarsiidae</taxon>
        <taxon>Carlito</taxon>
    </lineage>
</organism>
<evidence type="ECO:0000256" key="4">
    <source>
        <dbReference type="ARBA" id="ARBA00022989"/>
    </source>
</evidence>
<dbReference type="Pfam" id="PF11548">
    <property type="entry name" value="Receptor_IA-2"/>
    <property type="match status" value="1"/>
</dbReference>
<evidence type="ECO:0000256" key="3">
    <source>
        <dbReference type="ARBA" id="ARBA00022729"/>
    </source>
</evidence>
<reference evidence="11" key="1">
    <citation type="submission" date="2025-08" db="UniProtKB">
        <authorList>
            <consortium name="RefSeq"/>
        </authorList>
    </citation>
    <scope>IDENTIFICATION</scope>
</reference>
<keyword evidence="4" id="KW-1133">Transmembrane helix</keyword>
<dbReference type="InterPro" id="IPR038112">
    <property type="entry name" value="Receptor_IA-2_ectodomain_sf"/>
</dbReference>
<keyword evidence="3" id="KW-0732">Signal</keyword>
<feature type="region of interest" description="Disordered" evidence="8">
    <location>
        <begin position="334"/>
        <end position="362"/>
    </location>
</feature>
<evidence type="ECO:0000313" key="11">
    <source>
        <dbReference type="RefSeq" id="XP_008063036.2"/>
    </source>
</evidence>
<comment type="subcellular location">
    <subcellularLocation>
        <location evidence="1">Membrane</location>
        <topology evidence="1">Single-pass membrane protein</topology>
    </subcellularLocation>
</comment>
<dbReference type="InterPro" id="IPR021613">
    <property type="entry name" value="Receptor_IA-2_dom"/>
</dbReference>